<dbReference type="InterPro" id="IPR027417">
    <property type="entry name" value="P-loop_NTPase"/>
</dbReference>
<reference evidence="2" key="1">
    <citation type="submission" date="2022-11" db="EMBL/GenBank/DDBJ databases">
        <authorList>
            <person name="Coimbra C."/>
        </authorList>
    </citation>
    <scope>NUCLEOTIDE SEQUENCE</scope>
    <source>
        <strain evidence="2">Jales19</strain>
    </source>
</reference>
<keyword evidence="1" id="KW-0175">Coiled coil</keyword>
<evidence type="ECO:0000313" key="2">
    <source>
        <dbReference type="EMBL" id="MCZ8547816.1"/>
    </source>
</evidence>
<sequence>MVSFLSLRRLRVTKGNTVAYDEKFHRGVNIIRGENSSGKSTISDFIFYGLGGEFDRWKDAAARCSAVRLEIETTSSVLTLHRAVGGKQEPILLYYGTMEESLSKGIDEWQRIPIRRPPSGKELSITQVVFSAAGIPEAPNFGNSNITMHQVLRLLYSDQQTPAGKLFRFENFDTRDIREAVGQLVIGVNGYELYEGQILLRDLESEYTGKDRLYKAALLALPQSEGLGSIGALNIRVSELEAKRNLIIEEIGKVDSYVGGEQSDKFLSDRRAMQTNLRKLAASLQDKEHRLADITEERKEIEQFVEFLEAQLASIGSADDISERLGSIEFQYCPACLKELSTSEAGHCIVCHEVIDEEKARSKYFEIKIDTELQIRESSQLLKMKAAESEGLQDDLRALRRTYSEAVVEFSGRYDVTNSPRESFLAERNKLLGRIERELTYVEELRATIARVDQLSQERANLNDEIERLQARLRRLEASSTARTRTAMDSISVVGKRLLKEDLPREDTFENPETFSLNFGDDAMLVDGKMNFSESSNVIVKNTAILSMILSACYDKEFWHPRFVLMDNIEDKGMEQIRSHNYQRLIVDESAKAKYPHQIIFTTSMMNPELEAKGLTVGPKYTRQNKTLADI</sequence>
<name>A0ABT4R241_9HYPH</name>
<evidence type="ECO:0008006" key="4">
    <source>
        <dbReference type="Google" id="ProtNLM"/>
    </source>
</evidence>
<gene>
    <name evidence="2" type="ORF">OOJ09_26835</name>
</gene>
<dbReference type="SUPFAM" id="SSF52540">
    <property type="entry name" value="P-loop containing nucleoside triphosphate hydrolases"/>
    <property type="match status" value="1"/>
</dbReference>
<organism evidence="2 3">
    <name type="scientific">Mesorhizobium qingshengii</name>
    <dbReference type="NCBI Taxonomy" id="1165689"/>
    <lineage>
        <taxon>Bacteria</taxon>
        <taxon>Pseudomonadati</taxon>
        <taxon>Pseudomonadota</taxon>
        <taxon>Alphaproteobacteria</taxon>
        <taxon>Hyphomicrobiales</taxon>
        <taxon>Phyllobacteriaceae</taxon>
        <taxon>Mesorhizobium</taxon>
    </lineage>
</organism>
<feature type="coiled-coil region" evidence="1">
    <location>
        <begin position="270"/>
        <end position="311"/>
    </location>
</feature>
<dbReference type="EMBL" id="JAPFQA010000018">
    <property type="protein sequence ID" value="MCZ8547816.1"/>
    <property type="molecule type" value="Genomic_DNA"/>
</dbReference>
<dbReference type="Gene3D" id="3.40.50.300">
    <property type="entry name" value="P-loop containing nucleotide triphosphate hydrolases"/>
    <property type="match status" value="1"/>
</dbReference>
<feature type="coiled-coil region" evidence="1">
    <location>
        <begin position="445"/>
        <end position="479"/>
    </location>
</feature>
<evidence type="ECO:0000256" key="1">
    <source>
        <dbReference type="SAM" id="Coils"/>
    </source>
</evidence>
<keyword evidence="3" id="KW-1185">Reference proteome</keyword>
<comment type="caution">
    <text evidence="2">The sequence shown here is derived from an EMBL/GenBank/DDBJ whole genome shotgun (WGS) entry which is preliminary data.</text>
</comment>
<proteinExistence type="predicted"/>
<evidence type="ECO:0000313" key="3">
    <source>
        <dbReference type="Proteomes" id="UP001152178"/>
    </source>
</evidence>
<accession>A0ABT4R241</accession>
<dbReference type="Proteomes" id="UP001152178">
    <property type="component" value="Unassembled WGS sequence"/>
</dbReference>
<protein>
    <recommendedName>
        <fullName evidence="4">AAA domain-containing protein</fullName>
    </recommendedName>
</protein>
<dbReference type="RefSeq" id="WP_269908087.1">
    <property type="nucleotide sequence ID" value="NZ_JAPFQA010000018.1"/>
</dbReference>